<proteinExistence type="predicted"/>
<sequence length="88" mass="9656">MGIGMIVMGLASVIIGEALIHPRGVTSMLLAAFVGTFLYRLFITVAFRLGLAPGNLKLITALLVIIALAIPYIRKKLRHEWMPPAARW</sequence>
<evidence type="ECO:0000256" key="1">
    <source>
        <dbReference type="SAM" id="Phobius"/>
    </source>
</evidence>
<comment type="caution">
    <text evidence="2">The sequence shown here is derived from an EMBL/GenBank/DDBJ whole genome shotgun (WGS) entry which is preliminary data.</text>
</comment>
<keyword evidence="1" id="KW-0812">Transmembrane</keyword>
<organism evidence="2">
    <name type="scientific">marine sediment metagenome</name>
    <dbReference type="NCBI Taxonomy" id="412755"/>
    <lineage>
        <taxon>unclassified sequences</taxon>
        <taxon>metagenomes</taxon>
        <taxon>ecological metagenomes</taxon>
    </lineage>
</organism>
<keyword evidence="1" id="KW-0472">Membrane</keyword>
<name>X1QFA2_9ZZZZ</name>
<gene>
    <name evidence="2" type="ORF">S06H3_59961</name>
</gene>
<protein>
    <submittedName>
        <fullName evidence="2">Uncharacterized protein</fullName>
    </submittedName>
</protein>
<evidence type="ECO:0000313" key="2">
    <source>
        <dbReference type="EMBL" id="GAI53481.1"/>
    </source>
</evidence>
<accession>X1QFA2</accession>
<feature type="transmembrane region" description="Helical" evidence="1">
    <location>
        <begin position="56"/>
        <end position="73"/>
    </location>
</feature>
<dbReference type="AlphaFoldDB" id="X1QFA2"/>
<keyword evidence="1" id="KW-1133">Transmembrane helix</keyword>
<dbReference type="EMBL" id="BARV01039044">
    <property type="protein sequence ID" value="GAI53481.1"/>
    <property type="molecule type" value="Genomic_DNA"/>
</dbReference>
<feature type="transmembrane region" description="Helical" evidence="1">
    <location>
        <begin position="6"/>
        <end position="22"/>
    </location>
</feature>
<reference evidence="2" key="1">
    <citation type="journal article" date="2014" name="Front. Microbiol.">
        <title>High frequency of phylogenetically diverse reductive dehalogenase-homologous genes in deep subseafloor sedimentary metagenomes.</title>
        <authorList>
            <person name="Kawai M."/>
            <person name="Futagami T."/>
            <person name="Toyoda A."/>
            <person name="Takaki Y."/>
            <person name="Nishi S."/>
            <person name="Hori S."/>
            <person name="Arai W."/>
            <person name="Tsubouchi T."/>
            <person name="Morono Y."/>
            <person name="Uchiyama I."/>
            <person name="Ito T."/>
            <person name="Fujiyama A."/>
            <person name="Inagaki F."/>
            <person name="Takami H."/>
        </authorList>
    </citation>
    <scope>NUCLEOTIDE SEQUENCE</scope>
    <source>
        <strain evidence="2">Expedition CK06-06</strain>
    </source>
</reference>
<feature type="transmembrane region" description="Helical" evidence="1">
    <location>
        <begin position="29"/>
        <end position="50"/>
    </location>
</feature>